<sequence>MKKISIIGLGWIGLPLAKKLIEKGYSVLGSTTSSEKAEKLQKEGVLAVHFSLNPYPTGTAFQKLFQADILVLNIPPKSRTDGGENYLEQLKFLKDLISNSSIQKVLYVSSTGVYPNQNRAEEYQEDEILTAESAGNVALWKAEQYLKENLPEELTILRFGGLLGDDRIPGKYFAGKNQVVGHTRVNYIHREDAVGMMTHILEHELWGETFNGVAPLHPTRKAVYEKNAAELGIGLPASFAQPEDEGQRIISSKKILQTGFEFSFPDPLDFPYN</sequence>
<dbReference type="InterPro" id="IPR036291">
    <property type="entry name" value="NAD(P)-bd_dom_sf"/>
</dbReference>
<organism evidence="2 3">
    <name type="scientific">Algoriphagus limi</name>
    <dbReference type="NCBI Taxonomy" id="2975273"/>
    <lineage>
        <taxon>Bacteria</taxon>
        <taxon>Pseudomonadati</taxon>
        <taxon>Bacteroidota</taxon>
        <taxon>Cytophagia</taxon>
        <taxon>Cytophagales</taxon>
        <taxon>Cyclobacteriaceae</taxon>
        <taxon>Algoriphagus</taxon>
    </lineage>
</organism>
<dbReference type="InterPro" id="IPR006115">
    <property type="entry name" value="6PGDH_NADP-bd"/>
</dbReference>
<dbReference type="Pfam" id="PF03446">
    <property type="entry name" value="NAD_binding_2"/>
    <property type="match status" value="1"/>
</dbReference>
<proteinExistence type="predicted"/>
<evidence type="ECO:0000259" key="1">
    <source>
        <dbReference type="Pfam" id="PF03446"/>
    </source>
</evidence>
<reference evidence="2 3" key="1">
    <citation type="submission" date="2022-08" db="EMBL/GenBank/DDBJ databases">
        <title>Algoriphagus sp. CAU 1643 isolated from mud.</title>
        <authorList>
            <person name="Kim W."/>
        </authorList>
    </citation>
    <scope>NUCLEOTIDE SEQUENCE [LARGE SCALE GENOMIC DNA]</scope>
    <source>
        <strain evidence="2 3">CAU 1643</strain>
    </source>
</reference>
<dbReference type="InterPro" id="IPR051783">
    <property type="entry name" value="NAD(P)-dependent_oxidoreduct"/>
</dbReference>
<dbReference type="PANTHER" id="PTHR48079">
    <property type="entry name" value="PROTEIN YEEZ"/>
    <property type="match status" value="1"/>
</dbReference>
<accession>A0ABT2G9R1</accession>
<dbReference type="Gene3D" id="3.40.50.720">
    <property type="entry name" value="NAD(P)-binding Rossmann-like Domain"/>
    <property type="match status" value="1"/>
</dbReference>
<dbReference type="Proteomes" id="UP001206788">
    <property type="component" value="Unassembled WGS sequence"/>
</dbReference>
<name>A0ABT2G9R1_9BACT</name>
<dbReference type="SUPFAM" id="SSF51735">
    <property type="entry name" value="NAD(P)-binding Rossmann-fold domains"/>
    <property type="match status" value="1"/>
</dbReference>
<keyword evidence="3" id="KW-1185">Reference proteome</keyword>
<protein>
    <submittedName>
        <fullName evidence="2">NAD(P)-binding domain-containing protein</fullName>
    </submittedName>
</protein>
<dbReference type="EMBL" id="JANWGH010000003">
    <property type="protein sequence ID" value="MCS5491498.1"/>
    <property type="molecule type" value="Genomic_DNA"/>
</dbReference>
<gene>
    <name evidence="2" type="ORF">NY014_13720</name>
</gene>
<dbReference type="RefSeq" id="WP_259415150.1">
    <property type="nucleotide sequence ID" value="NZ_JANWGH010000003.1"/>
</dbReference>
<evidence type="ECO:0000313" key="3">
    <source>
        <dbReference type="Proteomes" id="UP001206788"/>
    </source>
</evidence>
<evidence type="ECO:0000313" key="2">
    <source>
        <dbReference type="EMBL" id="MCS5491498.1"/>
    </source>
</evidence>
<feature type="domain" description="6-phosphogluconate dehydrogenase NADP-binding" evidence="1">
    <location>
        <begin position="3"/>
        <end position="52"/>
    </location>
</feature>
<comment type="caution">
    <text evidence="2">The sequence shown here is derived from an EMBL/GenBank/DDBJ whole genome shotgun (WGS) entry which is preliminary data.</text>
</comment>
<dbReference type="PANTHER" id="PTHR48079:SF6">
    <property type="entry name" value="NAD(P)-BINDING DOMAIN-CONTAINING PROTEIN-RELATED"/>
    <property type="match status" value="1"/>
</dbReference>